<protein>
    <recommendedName>
        <fullName evidence="3">DUF2117 domain-containing protein</fullName>
    </recommendedName>
</protein>
<gene>
    <name evidence="1" type="ORF">DLD82_12955</name>
</gene>
<dbReference type="AlphaFoldDB" id="A0A2V2N5Z3"/>
<name>A0A2V2N5Z3_9EURY</name>
<evidence type="ECO:0000313" key="2">
    <source>
        <dbReference type="Proteomes" id="UP000245934"/>
    </source>
</evidence>
<dbReference type="Pfam" id="PF09890">
    <property type="entry name" value="DUF2117"/>
    <property type="match status" value="1"/>
</dbReference>
<evidence type="ECO:0008006" key="3">
    <source>
        <dbReference type="Google" id="ProtNLM"/>
    </source>
</evidence>
<accession>A0A2V2N5Z3</accession>
<reference evidence="1 2" key="1">
    <citation type="submission" date="2018-05" db="EMBL/GenBank/DDBJ databases">
        <title>Draft genome of Methanospirillum stamsii Pt1.</title>
        <authorList>
            <person name="Dueholm M.S."/>
            <person name="Nielsen P.H."/>
            <person name="Bakmann L.F."/>
            <person name="Otzen D.E."/>
        </authorList>
    </citation>
    <scope>NUCLEOTIDE SEQUENCE [LARGE SCALE GENOMIC DNA]</scope>
    <source>
        <strain evidence="1 2">Pt1</strain>
    </source>
</reference>
<comment type="caution">
    <text evidence="1">The sequence shown here is derived from an EMBL/GenBank/DDBJ whole genome shotgun (WGS) entry which is preliminary data.</text>
</comment>
<dbReference type="InterPro" id="IPR012032">
    <property type="entry name" value="UCP006598"/>
</dbReference>
<dbReference type="Proteomes" id="UP000245934">
    <property type="component" value="Unassembled WGS sequence"/>
</dbReference>
<proteinExistence type="predicted"/>
<dbReference type="EMBL" id="QGMZ01000028">
    <property type="protein sequence ID" value="PWR71918.1"/>
    <property type="molecule type" value="Genomic_DNA"/>
</dbReference>
<sequence length="308" mass="33148">MARTAADESGLLVTYDGRRPSEILAEYPEDNAILVHRAKTDASAHRFGSLIHSHLKDRGLILIDPGTGKILIWGTVDSSLCLWLSEITGYQICSGDSHPDNPPDTRCIGGCLPGEPVFVNGIIIGYATGDEALITIKDGALHAVSGIKLKDHGVEKLMRFGCPDIQKAWCKSGNIRLSQPKKSDRISKTGRIAVIDHSAMACYGAFDPDICGILTIGDDTTSICGHIGCFRGIPILGITDGDIDGIVPEGYAPGSVVLEAVSERDDDLGIEIAGKVPNYPVVFDEWVEKIIEELGSRVRIVHREIPVL</sequence>
<keyword evidence="2" id="KW-1185">Reference proteome</keyword>
<evidence type="ECO:0000313" key="1">
    <source>
        <dbReference type="EMBL" id="PWR71918.1"/>
    </source>
</evidence>
<organism evidence="1 2">
    <name type="scientific">Methanospirillum stamsii</name>
    <dbReference type="NCBI Taxonomy" id="1277351"/>
    <lineage>
        <taxon>Archaea</taxon>
        <taxon>Methanobacteriati</taxon>
        <taxon>Methanobacteriota</taxon>
        <taxon>Stenosarchaea group</taxon>
        <taxon>Methanomicrobia</taxon>
        <taxon>Methanomicrobiales</taxon>
        <taxon>Methanospirillaceae</taxon>
        <taxon>Methanospirillum</taxon>
    </lineage>
</organism>